<dbReference type="OrthoDB" id="246483at2"/>
<feature type="transmembrane region" description="Helical" evidence="2">
    <location>
        <begin position="80"/>
        <end position="103"/>
    </location>
</feature>
<feature type="compositionally biased region" description="Basic and acidic residues" evidence="1">
    <location>
        <begin position="486"/>
        <end position="498"/>
    </location>
</feature>
<dbReference type="KEGG" id="rml:FF011L_43110"/>
<gene>
    <name evidence="3" type="ORF">FF011L_43110</name>
</gene>
<dbReference type="AlphaFoldDB" id="A0A517MKW3"/>
<feature type="compositionally biased region" description="Low complexity" evidence="1">
    <location>
        <begin position="334"/>
        <end position="350"/>
    </location>
</feature>
<feature type="transmembrane region" description="Helical" evidence="2">
    <location>
        <begin position="163"/>
        <end position="186"/>
    </location>
</feature>
<feature type="transmembrane region" description="Helical" evidence="2">
    <location>
        <begin position="258"/>
        <end position="279"/>
    </location>
</feature>
<evidence type="ECO:0000256" key="2">
    <source>
        <dbReference type="SAM" id="Phobius"/>
    </source>
</evidence>
<evidence type="ECO:0000256" key="1">
    <source>
        <dbReference type="SAM" id="MobiDB-lite"/>
    </source>
</evidence>
<feature type="compositionally biased region" description="Low complexity" evidence="1">
    <location>
        <begin position="553"/>
        <end position="562"/>
    </location>
</feature>
<feature type="transmembrane region" description="Helical" evidence="2">
    <location>
        <begin position="123"/>
        <end position="143"/>
    </location>
</feature>
<dbReference type="EMBL" id="CP036262">
    <property type="protein sequence ID" value="QDS95514.1"/>
    <property type="molecule type" value="Genomic_DNA"/>
</dbReference>
<feature type="region of interest" description="Disordered" evidence="1">
    <location>
        <begin position="312"/>
        <end position="610"/>
    </location>
</feature>
<feature type="transmembrane region" description="Helical" evidence="2">
    <location>
        <begin position="226"/>
        <end position="246"/>
    </location>
</feature>
<evidence type="ECO:0000313" key="4">
    <source>
        <dbReference type="Proteomes" id="UP000320672"/>
    </source>
</evidence>
<feature type="transmembrane region" description="Helical" evidence="2">
    <location>
        <begin position="201"/>
        <end position="219"/>
    </location>
</feature>
<reference evidence="3 4" key="1">
    <citation type="submission" date="2019-02" db="EMBL/GenBank/DDBJ databases">
        <title>Deep-cultivation of Planctomycetes and their phenomic and genomic characterization uncovers novel biology.</title>
        <authorList>
            <person name="Wiegand S."/>
            <person name="Jogler M."/>
            <person name="Boedeker C."/>
            <person name="Pinto D."/>
            <person name="Vollmers J."/>
            <person name="Rivas-Marin E."/>
            <person name="Kohn T."/>
            <person name="Peeters S.H."/>
            <person name="Heuer A."/>
            <person name="Rast P."/>
            <person name="Oberbeckmann S."/>
            <person name="Bunk B."/>
            <person name="Jeske O."/>
            <person name="Meyerdierks A."/>
            <person name="Storesund J.E."/>
            <person name="Kallscheuer N."/>
            <person name="Luecker S."/>
            <person name="Lage O.M."/>
            <person name="Pohl T."/>
            <person name="Merkel B.J."/>
            <person name="Hornburger P."/>
            <person name="Mueller R.-W."/>
            <person name="Bruemmer F."/>
            <person name="Labrenz M."/>
            <person name="Spormann A.M."/>
            <person name="Op den Camp H."/>
            <person name="Overmann J."/>
            <person name="Amann R."/>
            <person name="Jetten M.S.M."/>
            <person name="Mascher T."/>
            <person name="Medema M.H."/>
            <person name="Devos D.P."/>
            <person name="Kaster A.-K."/>
            <person name="Ovreas L."/>
            <person name="Rohde M."/>
            <person name="Galperin M.Y."/>
            <person name="Jogler C."/>
        </authorList>
    </citation>
    <scope>NUCLEOTIDE SEQUENCE [LARGE SCALE GENOMIC DNA]</scope>
    <source>
        <strain evidence="3 4">FF011L</strain>
    </source>
</reference>
<feature type="compositionally biased region" description="Acidic residues" evidence="1">
    <location>
        <begin position="589"/>
        <end position="604"/>
    </location>
</feature>
<sequence length="627" mass="69701">MATRNLGGDMSHDRRPQLAQRRRRVIYAHGVGTETSQSPAAFAAAREARRPVAPYGSRVQRRLRARWFGLVPVRRRTMSAVIVTVLSTILLLTLAHWFAIRWPPLAYAPDLSRPLRLDHADSFGTWLRTILCLSGAGAALLIYQLRRHRSDDYEGRYRIWRPVILLMVIASIQAVTGFIDWAGFLIDAALGERKALAGGDWMRLIMAVGGAALGLRLIAEVWQSRLATPALIAGLLSLAYPAAVHWKLMTVESPLAATFYSAAPLLGWAGIWIALVAYLRLLYREVRRIDENDHLGDRLRQWNVVRYWNAEQDETDEQETKEPAAKTSRRAAAKAKTPTPTPKPAATVKAAPEKSRRTATRPAADKDADLDDDSETTSETEKPRRRWLGLRKPAVAKSESPQSEDKPSTASEPESGDTKSEKSTAKRSWLGRKKAAQDASEVDAQTGDAESESDAAKRSWFKRKKAVSEETETEPNPASKRTVAAKHTDSDASENTDHAEDEDAPAKTKRGWFRRGKADANTENESTADAANQNASDDATSEDEDKPKKKSWLSKLSLRLPPGGKSNESDDGDDQDSASKQPQPNDNDSSQEESEEYIDPDSIDWDSLNKAERRRLKRQLKRQSNAA</sequence>
<keyword evidence="4" id="KW-1185">Reference proteome</keyword>
<feature type="compositionally biased region" description="Acidic residues" evidence="1">
    <location>
        <begin position="368"/>
        <end position="378"/>
    </location>
</feature>
<protein>
    <submittedName>
        <fullName evidence="3">Uncharacterized protein</fullName>
    </submittedName>
</protein>
<dbReference type="Proteomes" id="UP000320672">
    <property type="component" value="Chromosome"/>
</dbReference>
<feature type="compositionally biased region" description="Low complexity" evidence="1">
    <location>
        <begin position="527"/>
        <end position="538"/>
    </location>
</feature>
<organism evidence="3 4">
    <name type="scientific">Roseimaritima multifibrata</name>
    <dbReference type="NCBI Taxonomy" id="1930274"/>
    <lineage>
        <taxon>Bacteria</taxon>
        <taxon>Pseudomonadati</taxon>
        <taxon>Planctomycetota</taxon>
        <taxon>Planctomycetia</taxon>
        <taxon>Pirellulales</taxon>
        <taxon>Pirellulaceae</taxon>
        <taxon>Roseimaritima</taxon>
    </lineage>
</organism>
<keyword evidence="2" id="KW-0472">Membrane</keyword>
<evidence type="ECO:0000313" key="3">
    <source>
        <dbReference type="EMBL" id="QDS95514.1"/>
    </source>
</evidence>
<name>A0A517MKW3_9BACT</name>
<keyword evidence="2" id="KW-0812">Transmembrane</keyword>
<feature type="compositionally biased region" description="Polar residues" evidence="1">
    <location>
        <begin position="578"/>
        <end position="588"/>
    </location>
</feature>
<keyword evidence="2" id="KW-1133">Transmembrane helix</keyword>
<proteinExistence type="predicted"/>
<dbReference type="RefSeq" id="WP_145353689.1">
    <property type="nucleotide sequence ID" value="NZ_CP036262.1"/>
</dbReference>
<accession>A0A517MKW3</accession>